<keyword evidence="1" id="KW-1133">Transmembrane helix</keyword>
<sequence>MFKAKNQEKRVEMKRRRVYLPVIIIGIIIIAGIIIPFSLIINNSMVLSRIYYEINYKGDLQNLETIIEKSELFEYDKYCKYRDSWGEGPINNSDYYYSYIDKEFIESLKLQIDKEKKKFHLYTGDHYSFIYSMEVTNESLIYLTYNNNNIIKAEYANHTEIFSVDRVWDYNYNRYTPNWEGIWYLNFTQIPFAPTNSSTISLNDTSLVKMNLEYHYSCGWACSGDVRIEQYLCFNSDIQMIFVYAPPSSHAIT</sequence>
<accession>A0A0F8W8P4</accession>
<gene>
    <name evidence="2" type="ORF">LCGC14_3099340</name>
</gene>
<protein>
    <submittedName>
        <fullName evidence="2">Uncharacterized protein</fullName>
    </submittedName>
</protein>
<name>A0A0F8W8P4_9ZZZZ</name>
<evidence type="ECO:0000313" key="2">
    <source>
        <dbReference type="EMBL" id="KKK52983.1"/>
    </source>
</evidence>
<comment type="caution">
    <text evidence="2">The sequence shown here is derived from an EMBL/GenBank/DDBJ whole genome shotgun (WGS) entry which is preliminary data.</text>
</comment>
<dbReference type="AlphaFoldDB" id="A0A0F8W8P4"/>
<proteinExistence type="predicted"/>
<keyword evidence="1" id="KW-0812">Transmembrane</keyword>
<keyword evidence="1" id="KW-0472">Membrane</keyword>
<organism evidence="2">
    <name type="scientific">marine sediment metagenome</name>
    <dbReference type="NCBI Taxonomy" id="412755"/>
    <lineage>
        <taxon>unclassified sequences</taxon>
        <taxon>metagenomes</taxon>
        <taxon>ecological metagenomes</taxon>
    </lineage>
</organism>
<dbReference type="EMBL" id="LAZR01066739">
    <property type="protein sequence ID" value="KKK52983.1"/>
    <property type="molecule type" value="Genomic_DNA"/>
</dbReference>
<reference evidence="2" key="1">
    <citation type="journal article" date="2015" name="Nature">
        <title>Complex archaea that bridge the gap between prokaryotes and eukaryotes.</title>
        <authorList>
            <person name="Spang A."/>
            <person name="Saw J.H."/>
            <person name="Jorgensen S.L."/>
            <person name="Zaremba-Niedzwiedzka K."/>
            <person name="Martijn J."/>
            <person name="Lind A.E."/>
            <person name="van Eijk R."/>
            <person name="Schleper C."/>
            <person name="Guy L."/>
            <person name="Ettema T.J."/>
        </authorList>
    </citation>
    <scope>NUCLEOTIDE SEQUENCE</scope>
</reference>
<feature type="transmembrane region" description="Helical" evidence="1">
    <location>
        <begin position="20"/>
        <end position="41"/>
    </location>
</feature>
<evidence type="ECO:0000256" key="1">
    <source>
        <dbReference type="SAM" id="Phobius"/>
    </source>
</evidence>